<feature type="region of interest" description="Disordered" evidence="1">
    <location>
        <begin position="1"/>
        <end position="24"/>
    </location>
</feature>
<feature type="region of interest" description="Disordered" evidence="1">
    <location>
        <begin position="116"/>
        <end position="146"/>
    </location>
</feature>
<dbReference type="AlphaFoldDB" id="A0A4S9WVA8"/>
<protein>
    <submittedName>
        <fullName evidence="2">Transcription factor Opi1</fullName>
    </submittedName>
</protein>
<feature type="compositionally biased region" description="Polar residues" evidence="1">
    <location>
        <begin position="128"/>
        <end position="145"/>
    </location>
</feature>
<evidence type="ECO:0000313" key="2">
    <source>
        <dbReference type="EMBL" id="THZ70005.1"/>
    </source>
</evidence>
<dbReference type="GO" id="GO:0008654">
    <property type="term" value="P:phospholipid biosynthetic process"/>
    <property type="evidence" value="ECO:0007669"/>
    <property type="project" value="TreeGrafter"/>
</dbReference>
<dbReference type="Proteomes" id="UP000309734">
    <property type="component" value="Unassembled WGS sequence"/>
</dbReference>
<evidence type="ECO:0000313" key="3">
    <source>
        <dbReference type="Proteomes" id="UP000309734"/>
    </source>
</evidence>
<reference evidence="2 3" key="1">
    <citation type="submission" date="2018-10" db="EMBL/GenBank/DDBJ databases">
        <title>Fifty Aureobasidium pullulans genomes reveal a recombining polyextremotolerant generalist.</title>
        <authorList>
            <person name="Gostincar C."/>
            <person name="Turk M."/>
            <person name="Zajc J."/>
            <person name="Gunde-Cimerman N."/>
        </authorList>
    </citation>
    <scope>NUCLEOTIDE SEQUENCE [LARGE SCALE GENOMIC DNA]</scope>
    <source>
        <strain evidence="2 3">EXF-3519</strain>
    </source>
</reference>
<organism evidence="2 3">
    <name type="scientific">Aureobasidium pullulans</name>
    <name type="common">Black yeast</name>
    <name type="synonym">Pullularia pullulans</name>
    <dbReference type="NCBI Taxonomy" id="5580"/>
    <lineage>
        <taxon>Eukaryota</taxon>
        <taxon>Fungi</taxon>
        <taxon>Dikarya</taxon>
        <taxon>Ascomycota</taxon>
        <taxon>Pezizomycotina</taxon>
        <taxon>Dothideomycetes</taxon>
        <taxon>Dothideomycetidae</taxon>
        <taxon>Dothideales</taxon>
        <taxon>Saccotheciaceae</taxon>
        <taxon>Aureobasidium</taxon>
    </lineage>
</organism>
<feature type="compositionally biased region" description="Basic and acidic residues" evidence="1">
    <location>
        <begin position="274"/>
        <end position="291"/>
    </location>
</feature>
<dbReference type="EMBL" id="QZBS01000209">
    <property type="protein sequence ID" value="THZ70005.1"/>
    <property type="molecule type" value="Genomic_DNA"/>
</dbReference>
<feature type="region of interest" description="Disordered" evidence="1">
    <location>
        <begin position="82"/>
        <end position="104"/>
    </location>
</feature>
<feature type="region of interest" description="Disordered" evidence="1">
    <location>
        <begin position="681"/>
        <end position="707"/>
    </location>
</feature>
<name>A0A4S9WVA8_AURPU</name>
<dbReference type="Pfam" id="PF08618">
    <property type="entry name" value="Opi1"/>
    <property type="match status" value="1"/>
</dbReference>
<dbReference type="PANTHER" id="PTHR38406:SF1">
    <property type="entry name" value="TRANSCRIPTIONAL REPRESSOR OPI1"/>
    <property type="match status" value="1"/>
</dbReference>
<feature type="compositionally biased region" description="Basic and acidic residues" evidence="1">
    <location>
        <begin position="215"/>
        <end position="224"/>
    </location>
</feature>
<evidence type="ECO:0000256" key="1">
    <source>
        <dbReference type="SAM" id="MobiDB-lite"/>
    </source>
</evidence>
<dbReference type="GO" id="GO:0006357">
    <property type="term" value="P:regulation of transcription by RNA polymerase II"/>
    <property type="evidence" value="ECO:0007669"/>
    <property type="project" value="TreeGrafter"/>
</dbReference>
<feature type="compositionally biased region" description="Low complexity" evidence="1">
    <location>
        <begin position="681"/>
        <end position="693"/>
    </location>
</feature>
<sequence>MESQRQAPPGYAYSHHPDNLKLPSVPQQELHMNHAPADITLPDLKSVLADLPPKTGHPNAFSNAVAAREMDQMGMPRTSIESDAASNMSLDDGTQRSTSVSMDDPDVRLAAEALSGLGNPDFARSPKNRPSASKPSPARTSTSSNKDLEPLLDLLVDAHPWVGNTVNGSLSAYNATKNFSPRIVRYGVHLVERNVGSPVASTVSNIGRRTGVEGGIRRYLDSRRPSSPAMDPTHGSKRRRVTSDDMEIDRNPQEPGLQDSQEFLPAYQANKPPSYREEVSPHGSERSRALERPPINRSWSTKIFISTSALGVALSDSSLRSLQYCVKLLSSATEHVESVMNALKMVLHEYDQSQEVSQQDRARREKETEAGIIIEIKSGNERDQSTEMLARRIKSLCDDIWHTIQTVVNSVSTYAGGALPENARNIVKGQLLSIPQRWRCATQSAEAASPSQSATKADGGEDGKAIEGQNADENTRKAAHRMIAFATEGLDMMAQVNNVVGITLQSAENWLQSLGRNNREEEMMDADDPRESAADCDMETPRADGILRLKATNGGDSSRSFPGLIIDKRCALMVRHRVTQSGTLTFPSRQSPQHQGNLIFSTAVLRGAEAGREPEPVSCRYWIMDDRNKRAPLYAERIDMWHAFPTHIPCPPLVKLRVMKNKLSSRLVMTGAGLYHEFETSTASSKKTPSAAADHTQTAADSTMRDVRPDNFAPGTKNLTAQILLPDENKVIRSKRQILKRKHLRRGGFFANQHELFQTYSLSADGYADDPRPYSRKLAADFEDVMWTALTRKDPSIYANVDDYGVFKPAVVYETPPLSLRLELKNAKRFKPSSLSITTDLYADHFIRIPVELNFCLRVLSPWNSDYLNSGKDTYMRLGLDQHTGQLWGKFGIGEKEGVLIVEDTDSLYDWAIDSPAILKLEWRSRDVKTGEKKLGPQCMGSVEISANQGVKGVMFGLFDGWDAQFYTESVTGGQNQDWQAWGTEWDAIAREEEVFIESY</sequence>
<feature type="region of interest" description="Disordered" evidence="1">
    <location>
        <begin position="214"/>
        <end position="293"/>
    </location>
</feature>
<dbReference type="GO" id="GO:0003714">
    <property type="term" value="F:transcription corepressor activity"/>
    <property type="evidence" value="ECO:0007669"/>
    <property type="project" value="InterPro"/>
</dbReference>
<dbReference type="GO" id="GO:0030968">
    <property type="term" value="P:endoplasmic reticulum unfolded protein response"/>
    <property type="evidence" value="ECO:0007669"/>
    <property type="project" value="TreeGrafter"/>
</dbReference>
<comment type="caution">
    <text evidence="2">The sequence shown here is derived from an EMBL/GenBank/DDBJ whole genome shotgun (WGS) entry which is preliminary data.</text>
</comment>
<feature type="compositionally biased region" description="Low complexity" evidence="1">
    <location>
        <begin position="443"/>
        <end position="455"/>
    </location>
</feature>
<proteinExistence type="predicted"/>
<feature type="region of interest" description="Disordered" evidence="1">
    <location>
        <begin position="443"/>
        <end position="475"/>
    </location>
</feature>
<dbReference type="InterPro" id="IPR013927">
    <property type="entry name" value="TF_Opi1_Ccg-8"/>
</dbReference>
<dbReference type="PANTHER" id="PTHR38406">
    <property type="entry name" value="TRANSCRIPTIONAL REPRESSOR OPI1"/>
    <property type="match status" value="1"/>
</dbReference>
<accession>A0A4S9WVA8</accession>
<dbReference type="GO" id="GO:0005783">
    <property type="term" value="C:endoplasmic reticulum"/>
    <property type="evidence" value="ECO:0007669"/>
    <property type="project" value="TreeGrafter"/>
</dbReference>
<gene>
    <name evidence="2" type="ORF">D6C85_06265</name>
</gene>
<dbReference type="GO" id="GO:0005634">
    <property type="term" value="C:nucleus"/>
    <property type="evidence" value="ECO:0007669"/>
    <property type="project" value="TreeGrafter"/>
</dbReference>